<dbReference type="PANTHER" id="PTHR35810:SF1">
    <property type="entry name" value="CYTOPLASMIC PROTEIN"/>
    <property type="match status" value="1"/>
</dbReference>
<dbReference type="InterPro" id="IPR011204">
    <property type="entry name" value="Virulence_RhuM-like"/>
</dbReference>
<sequence length="303" mass="34713">MSENTPDRVGELILYTTPDGSSAMQLRLENGTVWLSQKEMAQLYQVSVPAISKLLRAIFTEGELDAHAVINEKLITATDRKKYQIKLYRLEAVLAVGYRVRSQRGVQFRQWATEHLREFLEKGFLLDDARLKSGYPQGAEYFDELLARIRDIRSAEKVFYRKLRDIFALSTDYAQQNQGALHKFFQTVQNKLHWAAAGKTAAEIIQSRADAAEPNMGLTNWTGNRIRKADVGTAKSYLNADELDTLNRIVTMFLDQAEFRARRRQVVYMADWETWLDKFLADQELPVLTHAGRISAGCRQSSR</sequence>
<evidence type="ECO:0008006" key="3">
    <source>
        <dbReference type="Google" id="ProtNLM"/>
    </source>
</evidence>
<dbReference type="EMBL" id="AP017368">
    <property type="protein sequence ID" value="BAV92153.1"/>
    <property type="molecule type" value="Genomic_DNA"/>
</dbReference>
<organism evidence="1 2">
    <name type="scientific">Candidatus Desulfovibrio trichonymphae</name>
    <dbReference type="NCBI Taxonomy" id="1725232"/>
    <lineage>
        <taxon>Bacteria</taxon>
        <taxon>Pseudomonadati</taxon>
        <taxon>Thermodesulfobacteriota</taxon>
        <taxon>Desulfovibrionia</taxon>
        <taxon>Desulfovibrionales</taxon>
        <taxon>Desulfovibrionaceae</taxon>
        <taxon>Desulfovibrio</taxon>
    </lineage>
</organism>
<keyword evidence="2" id="KW-1185">Reference proteome</keyword>
<accession>A0A1J1DQN6</accession>
<evidence type="ECO:0000313" key="2">
    <source>
        <dbReference type="Proteomes" id="UP000242645"/>
    </source>
</evidence>
<dbReference type="Pfam" id="PF13310">
    <property type="entry name" value="Virulence_RhuM"/>
    <property type="match status" value="1"/>
</dbReference>
<reference evidence="1 2" key="1">
    <citation type="journal article" date="2017" name="ISME J.">
        <title>Genome of 'Ca. Desulfovibrio trichonymphae', an H2-oxidizing bacterium in a tripartite symbiotic system within a protist cell in the termite gut.</title>
        <authorList>
            <person name="Kuwahara H."/>
            <person name="Yuki M."/>
            <person name="Izawa K."/>
            <person name="Ohkuma M."/>
            <person name="Hongoh Y."/>
        </authorList>
    </citation>
    <scope>NUCLEOTIDE SEQUENCE [LARGE SCALE GENOMIC DNA]</scope>
    <source>
        <strain evidence="1 2">Rs-N31</strain>
    </source>
</reference>
<dbReference type="KEGG" id="dtr:RSDT_0641"/>
<protein>
    <recommendedName>
        <fullName evidence="3">Virulence RhuM family protein</fullName>
    </recommendedName>
</protein>
<dbReference type="AlphaFoldDB" id="A0A1J1DQN6"/>
<proteinExistence type="predicted"/>
<dbReference type="Proteomes" id="UP000242645">
    <property type="component" value="Chromosome"/>
</dbReference>
<dbReference type="PANTHER" id="PTHR35810">
    <property type="entry name" value="CYTOPLASMIC PROTEIN-RELATED"/>
    <property type="match status" value="1"/>
</dbReference>
<dbReference type="PIRSF" id="PIRSF015268">
    <property type="entry name" value="Virulence_RhuM"/>
    <property type="match status" value="1"/>
</dbReference>
<gene>
    <name evidence="1" type="ORF">RSDT_0641</name>
</gene>
<evidence type="ECO:0000313" key="1">
    <source>
        <dbReference type="EMBL" id="BAV92153.1"/>
    </source>
</evidence>
<name>A0A1J1DQN6_9BACT</name>